<evidence type="ECO:0008006" key="6">
    <source>
        <dbReference type="Google" id="ProtNLM"/>
    </source>
</evidence>
<dbReference type="GO" id="GO:0015297">
    <property type="term" value="F:antiporter activity"/>
    <property type="evidence" value="ECO:0007669"/>
    <property type="project" value="InterPro"/>
</dbReference>
<dbReference type="InterPro" id="IPR002528">
    <property type="entry name" value="MATE_fam"/>
</dbReference>
<dbReference type="Proteomes" id="UP001162060">
    <property type="component" value="Unassembled WGS sequence"/>
</dbReference>
<feature type="region of interest" description="Disordered" evidence="2">
    <location>
        <begin position="571"/>
        <end position="595"/>
    </location>
</feature>
<evidence type="ECO:0000256" key="3">
    <source>
        <dbReference type="SAM" id="Phobius"/>
    </source>
</evidence>
<feature type="transmembrane region" description="Helical" evidence="3">
    <location>
        <begin position="183"/>
        <end position="204"/>
    </location>
</feature>
<feature type="transmembrane region" description="Helical" evidence="3">
    <location>
        <begin position="452"/>
        <end position="473"/>
    </location>
</feature>
<feature type="transmembrane region" description="Helical" evidence="3">
    <location>
        <begin position="146"/>
        <end position="171"/>
    </location>
</feature>
<feature type="transmembrane region" description="Helical" evidence="3">
    <location>
        <begin position="380"/>
        <end position="400"/>
    </location>
</feature>
<dbReference type="EMBL" id="CAKLBY020000308">
    <property type="protein sequence ID" value="CAK7944465.1"/>
    <property type="molecule type" value="Genomic_DNA"/>
</dbReference>
<evidence type="ECO:0000256" key="2">
    <source>
        <dbReference type="SAM" id="MobiDB-lite"/>
    </source>
</evidence>
<reference evidence="4" key="1">
    <citation type="submission" date="2024-01" db="EMBL/GenBank/DDBJ databases">
        <authorList>
            <person name="Webb A."/>
        </authorList>
    </citation>
    <scope>NUCLEOTIDE SEQUENCE</scope>
    <source>
        <strain evidence="4">Pm1</strain>
    </source>
</reference>
<accession>A0AAV1VCN7</accession>
<proteinExistence type="inferred from homology"/>
<organism evidence="4 5">
    <name type="scientific">Peronospora matthiolae</name>
    <dbReference type="NCBI Taxonomy" id="2874970"/>
    <lineage>
        <taxon>Eukaryota</taxon>
        <taxon>Sar</taxon>
        <taxon>Stramenopiles</taxon>
        <taxon>Oomycota</taxon>
        <taxon>Peronosporomycetes</taxon>
        <taxon>Peronosporales</taxon>
        <taxon>Peronosporaceae</taxon>
        <taxon>Peronospora</taxon>
    </lineage>
</organism>
<keyword evidence="3" id="KW-0472">Membrane</keyword>
<feature type="transmembrane region" description="Helical" evidence="3">
    <location>
        <begin position="257"/>
        <end position="278"/>
    </location>
</feature>
<dbReference type="Pfam" id="PF01554">
    <property type="entry name" value="MatE"/>
    <property type="match status" value="2"/>
</dbReference>
<evidence type="ECO:0000313" key="4">
    <source>
        <dbReference type="EMBL" id="CAK7944465.1"/>
    </source>
</evidence>
<dbReference type="GO" id="GO:0042910">
    <property type="term" value="F:xenobiotic transmembrane transporter activity"/>
    <property type="evidence" value="ECO:0007669"/>
    <property type="project" value="InterPro"/>
</dbReference>
<dbReference type="NCBIfam" id="TIGR00797">
    <property type="entry name" value="matE"/>
    <property type="match status" value="1"/>
</dbReference>
<feature type="transmembrane region" description="Helical" evidence="3">
    <location>
        <begin position="284"/>
        <end position="306"/>
    </location>
</feature>
<dbReference type="AlphaFoldDB" id="A0AAV1VCN7"/>
<gene>
    <name evidence="4" type="ORF">PM001_LOCUS29615</name>
</gene>
<comment type="similarity">
    <text evidence="1">Belongs to the multi antimicrobial extrusion (MATE) (TC 2.A.66.1) family.</text>
</comment>
<name>A0AAV1VCN7_9STRA</name>
<evidence type="ECO:0000313" key="5">
    <source>
        <dbReference type="Proteomes" id="UP001162060"/>
    </source>
</evidence>
<feature type="transmembrane region" description="Helical" evidence="3">
    <location>
        <begin position="485"/>
        <end position="505"/>
    </location>
</feature>
<dbReference type="GO" id="GO:0016020">
    <property type="term" value="C:membrane"/>
    <property type="evidence" value="ECO:0007669"/>
    <property type="project" value="InterPro"/>
</dbReference>
<feature type="transmembrane region" description="Helical" evidence="3">
    <location>
        <begin position="336"/>
        <end position="360"/>
    </location>
</feature>
<feature type="transmembrane region" description="Helical" evidence="3">
    <location>
        <begin position="224"/>
        <end position="245"/>
    </location>
</feature>
<feature type="transmembrane region" description="Helical" evidence="3">
    <location>
        <begin position="412"/>
        <end position="432"/>
    </location>
</feature>
<evidence type="ECO:0000256" key="1">
    <source>
        <dbReference type="ARBA" id="ARBA00010199"/>
    </source>
</evidence>
<dbReference type="PANTHER" id="PTHR11206">
    <property type="entry name" value="MULTIDRUG RESISTANCE PROTEIN"/>
    <property type="match status" value="1"/>
</dbReference>
<sequence>MYTLHQSSTNAVSTVSAVSACFNMTVESTKTLYTGLLTKLAAFATLESLKSVDATERTPLQHQRRAAVMPRAWVLESAEHKLTSTPSRQHPKVPLRQHCSEFHAVLRLSFQILLFGIVDFAPNFLSDVLTGHLSAANSSAFMAGRSLAIIFAVFTSMTLVAAMSAAMDTLCAQAYGAGKLRDLGLFFQTGLIVLCIGYPFVVLASVYCVELLTFAGQQRELAELAHKLVMLTLPGVPFIAVNTLMGKILQGQSRMTPLVVIGLVASIVQTALMYVFMFQTALGFYGSAVAMSATTFCYAVALATYLQCSGLYQREWPGWQFAEAVQRMPEFVRLGVSGMAMFVCEVWSFATIGLSSGMLSHANTVVSADSGYINLRLLGMLWYTAIALAASVRVGNALGANDPARARHTAKLALSLSALCALGASAGMSLFHDVLPLVFTKDEQVVSITSELLLVTSPLQVFTAIAAVTQGIFRGCGLQALGARVNFVSYVLLALPLGLLLAFSLKMGLLGLWLGIHAGLTAGGLFSIYWLAIRADWAKLAHQASKRATDTGNGVTNEAFSQLTTREKYLPSPGVTSDESSSCSDSIFGPSARLA</sequence>
<protein>
    <recommendedName>
        <fullName evidence="6">Multidrug/Oligosaccharidyl-lipid/Polysaccharide (MOP) Flippase Superfamily</fullName>
    </recommendedName>
</protein>
<keyword evidence="3" id="KW-1133">Transmembrane helix</keyword>
<comment type="caution">
    <text evidence="4">The sequence shown here is derived from an EMBL/GenBank/DDBJ whole genome shotgun (WGS) entry which is preliminary data.</text>
</comment>
<feature type="compositionally biased region" description="Low complexity" evidence="2">
    <location>
        <begin position="577"/>
        <end position="586"/>
    </location>
</feature>
<keyword evidence="3" id="KW-0812">Transmembrane</keyword>
<feature type="transmembrane region" description="Helical" evidence="3">
    <location>
        <begin position="511"/>
        <end position="532"/>
    </location>
</feature>
<feature type="transmembrane region" description="Helical" evidence="3">
    <location>
        <begin position="104"/>
        <end position="126"/>
    </location>
</feature>